<evidence type="ECO:0000313" key="3">
    <source>
        <dbReference type="Proteomes" id="UP000004473"/>
    </source>
</evidence>
<evidence type="ECO:0000313" key="2">
    <source>
        <dbReference type="EMBL" id="EIG28113.1"/>
    </source>
</evidence>
<keyword evidence="1" id="KW-0472">Membrane</keyword>
<dbReference type="EMBL" id="AJMT01000119">
    <property type="protein sequence ID" value="EIG28113.1"/>
    <property type="molecule type" value="Genomic_DNA"/>
</dbReference>
<feature type="transmembrane region" description="Helical" evidence="1">
    <location>
        <begin position="47"/>
        <end position="66"/>
    </location>
</feature>
<dbReference type="Proteomes" id="UP000004473">
    <property type="component" value="Unassembled WGS sequence"/>
</dbReference>
<sequence length="213" mass="24508">MSISDDLCVVLRYNRFFVSEDICLMLYDFLKDMWDILRLRYKNPADYFYMLPVILAILLLLGMINAADMSTLLGVSTATAVFGVLVTVIKWLILSRVMRHVLSRNGAPRLPLWGFILASEALMIPALLVFYVPQITPLLMFWKTWVFWVQAVGLMQMGQVKVWTVFKGYLLYFCCMVVIIGIFIQLFTLAGWFDKATLMQNFNALTAAMEQAR</sequence>
<keyword evidence="1" id="KW-0812">Transmembrane</keyword>
<keyword evidence="1" id="KW-1133">Transmembrane helix</keyword>
<comment type="caution">
    <text evidence="2">The sequence shown here is derived from an EMBL/GenBank/DDBJ whole genome shotgun (WGS) entry which is preliminary data.</text>
</comment>
<organism evidence="2 3">
    <name type="scientific">Neisseria sicca VK64</name>
    <dbReference type="NCBI Taxonomy" id="1095748"/>
    <lineage>
        <taxon>Bacteria</taxon>
        <taxon>Pseudomonadati</taxon>
        <taxon>Pseudomonadota</taxon>
        <taxon>Betaproteobacteria</taxon>
        <taxon>Neisseriales</taxon>
        <taxon>Neisseriaceae</taxon>
        <taxon>Neisseria</taxon>
    </lineage>
</organism>
<feature type="transmembrane region" description="Helical" evidence="1">
    <location>
        <begin position="138"/>
        <end position="157"/>
    </location>
</feature>
<feature type="transmembrane region" description="Helical" evidence="1">
    <location>
        <begin position="112"/>
        <end position="132"/>
    </location>
</feature>
<accession>I2NQK2</accession>
<protein>
    <recommendedName>
        <fullName evidence="4">Yip1 domain-containing protein</fullName>
    </recommendedName>
</protein>
<proteinExistence type="predicted"/>
<name>I2NQK2_NEISI</name>
<evidence type="ECO:0008006" key="4">
    <source>
        <dbReference type="Google" id="ProtNLM"/>
    </source>
</evidence>
<evidence type="ECO:0000256" key="1">
    <source>
        <dbReference type="SAM" id="Phobius"/>
    </source>
</evidence>
<dbReference type="AlphaFoldDB" id="I2NQK2"/>
<feature type="transmembrane region" description="Helical" evidence="1">
    <location>
        <begin position="72"/>
        <end position="92"/>
    </location>
</feature>
<gene>
    <name evidence="2" type="ORF">HMPREF1051_0783</name>
</gene>
<reference evidence="2 3" key="1">
    <citation type="submission" date="2012-04" db="EMBL/GenBank/DDBJ databases">
        <authorList>
            <person name="Harkins D.M."/>
            <person name="Madupu R."/>
            <person name="Durkin A.S."/>
            <person name="Torralba M."/>
            <person name="Methe B."/>
            <person name="Sutton G.G."/>
            <person name="Nelson K.E."/>
        </authorList>
    </citation>
    <scope>NUCLEOTIDE SEQUENCE [LARGE SCALE GENOMIC DNA]</scope>
    <source>
        <strain evidence="2 3">VK64</strain>
    </source>
</reference>
<feature type="transmembrane region" description="Helical" evidence="1">
    <location>
        <begin position="169"/>
        <end position="193"/>
    </location>
</feature>
<dbReference type="PATRIC" id="fig|1095748.3.peg.1611"/>